<reference evidence="1" key="1">
    <citation type="submission" date="2020-05" db="UniProtKB">
        <authorList>
            <consortium name="EnsemblMetazoa"/>
        </authorList>
    </citation>
    <scope>IDENTIFICATION</scope>
    <source>
        <strain evidence="1">BB02</strain>
    </source>
</reference>
<dbReference type="OrthoDB" id="5947100at2759"/>
<dbReference type="VEuPathDB" id="VectorBase:BGLAX_046689"/>
<dbReference type="Proteomes" id="UP000076420">
    <property type="component" value="Unassembled WGS sequence"/>
</dbReference>
<dbReference type="SUPFAM" id="SSF56399">
    <property type="entry name" value="ADP-ribosylation"/>
    <property type="match status" value="1"/>
</dbReference>
<dbReference type="KEGG" id="bgt:106053560"/>
<dbReference type="AlphaFoldDB" id="A0A2C9M3V2"/>
<evidence type="ECO:0000313" key="1">
    <source>
        <dbReference type="EnsemblMetazoa" id="BGLB038119-PA"/>
    </source>
</evidence>
<protein>
    <recommendedName>
        <fullName evidence="3">PARP catalytic domain-containing protein</fullName>
    </recommendedName>
</protein>
<accession>A0A2C9M3V2</accession>
<evidence type="ECO:0000313" key="2">
    <source>
        <dbReference type="Proteomes" id="UP000076420"/>
    </source>
</evidence>
<organism evidence="1 2">
    <name type="scientific">Biomphalaria glabrata</name>
    <name type="common">Bloodfluke planorb</name>
    <name type="synonym">Freshwater snail</name>
    <dbReference type="NCBI Taxonomy" id="6526"/>
    <lineage>
        <taxon>Eukaryota</taxon>
        <taxon>Metazoa</taxon>
        <taxon>Spiralia</taxon>
        <taxon>Lophotrochozoa</taxon>
        <taxon>Mollusca</taxon>
        <taxon>Gastropoda</taxon>
        <taxon>Heterobranchia</taxon>
        <taxon>Euthyneura</taxon>
        <taxon>Panpulmonata</taxon>
        <taxon>Hygrophila</taxon>
        <taxon>Lymnaeoidea</taxon>
        <taxon>Planorbidae</taxon>
        <taxon>Biomphalaria</taxon>
    </lineage>
</organism>
<dbReference type="EnsemblMetazoa" id="BGLB038119-RA">
    <property type="protein sequence ID" value="BGLB038119-PA"/>
    <property type="gene ID" value="BGLB038119"/>
</dbReference>
<proteinExistence type="predicted"/>
<sequence>MCSLDNSQALQVRPHRKTNWKMTGLLLKTVPVVHGLAFIENLIPSNSRSRLLLYEALNSFDLATAYNHHLENVLMKVIAVEKGFKNKMSLQRKISGLLALQEEVYGFSILLDKLIDLHTFDTSEFYVVKNNPNLLSLKELKEKICFLKKHYRLNELHTIFGDFNSGSIPSVGHILASILGLHSELGDLIDNSVSPRRKDQDYFYDLVKILETKDQNTEYDPEVKGTTGMCKSLTLLGFTKERSEAIAKNISEDIVDLQTPLYWALSYLENEYMHHPLLSEIAKFPYSEQKTDEWFKENISSQRAGASNSNASANINVFNCTGKNEESPKLIQDFLKKVKEDDGESKLFYHGTTHLNAQSIINSGITLTKGKQGNDFSSGDGFYLFEEFQYAEEWVRDKMTYYAVLVFKVKQDFVNADLKNGLDVSNDKTVWLQIVDYCQSGYRDKSNKKIIKDKAFIRRSHQRLGRKER</sequence>
<gene>
    <name evidence="1" type="primary">106053560</name>
</gene>
<dbReference type="Gene3D" id="3.90.175.10">
    <property type="entry name" value="Diphtheria Toxin, domain 1"/>
    <property type="match status" value="1"/>
</dbReference>
<evidence type="ECO:0008006" key="3">
    <source>
        <dbReference type="Google" id="ProtNLM"/>
    </source>
</evidence>
<dbReference type="VEuPathDB" id="VectorBase:BGLB038119"/>
<name>A0A2C9M3V2_BIOGL</name>